<keyword evidence="1 4" id="KW-0349">Heme</keyword>
<keyword evidence="4" id="KW-0813">Transport</keyword>
<sequence>MAFNTTPLIPTFKRNAPRVSRHRPRLLCMTQAPVRFPNSTHVDRVQRTWQLVEPIKPQAGAIFYEFLFEKYPQVRSMFKSDMQEQQKRLIEMVDQGVKLLDQPDQLEPTLRALGKRHVRYRTQVEHYPAVKDTLMRALETALGEKTMDADARTAWSAVYDYWAGIMIDAMMECEEPGEGQNRV</sequence>
<dbReference type="GO" id="GO:0046210">
    <property type="term" value="P:nitric oxide catabolic process"/>
    <property type="evidence" value="ECO:0007669"/>
    <property type="project" value="TreeGrafter"/>
</dbReference>
<name>A0AAV9ITE9_CYACA</name>
<reference evidence="6 7" key="1">
    <citation type="submission" date="2022-07" db="EMBL/GenBank/DDBJ databases">
        <title>Genome-wide signatures of adaptation to extreme environments.</title>
        <authorList>
            <person name="Cho C.H."/>
            <person name="Yoon H.S."/>
        </authorList>
    </citation>
    <scope>NUCLEOTIDE SEQUENCE [LARGE SCALE GENOMIC DNA]</scope>
    <source>
        <strain evidence="6 7">DBV 063 E5</strain>
    </source>
</reference>
<dbReference type="GO" id="GO:0020037">
    <property type="term" value="F:heme binding"/>
    <property type="evidence" value="ECO:0007669"/>
    <property type="project" value="InterPro"/>
</dbReference>
<dbReference type="InterPro" id="IPR009050">
    <property type="entry name" value="Globin-like_sf"/>
</dbReference>
<dbReference type="InterPro" id="IPR000971">
    <property type="entry name" value="Globin"/>
</dbReference>
<gene>
    <name evidence="6" type="ORF">CDCA_CDCA04G1400</name>
</gene>
<keyword evidence="2" id="KW-0479">Metal-binding</keyword>
<dbReference type="GO" id="GO:0005344">
    <property type="term" value="F:oxygen carrier activity"/>
    <property type="evidence" value="ECO:0007669"/>
    <property type="project" value="UniProtKB-KW"/>
</dbReference>
<dbReference type="GO" id="GO:0008941">
    <property type="term" value="F:nitric oxide dioxygenase NAD(P)H activity"/>
    <property type="evidence" value="ECO:0007669"/>
    <property type="project" value="TreeGrafter"/>
</dbReference>
<organism evidence="6 7">
    <name type="scientific">Cyanidium caldarium</name>
    <name type="common">Red alga</name>
    <dbReference type="NCBI Taxonomy" id="2771"/>
    <lineage>
        <taxon>Eukaryota</taxon>
        <taxon>Rhodophyta</taxon>
        <taxon>Bangiophyceae</taxon>
        <taxon>Cyanidiales</taxon>
        <taxon>Cyanidiaceae</taxon>
        <taxon>Cyanidium</taxon>
    </lineage>
</organism>
<protein>
    <recommendedName>
        <fullName evidence="5">Globin domain-containing protein</fullName>
    </recommendedName>
</protein>
<dbReference type="GO" id="GO:0046872">
    <property type="term" value="F:metal ion binding"/>
    <property type="evidence" value="ECO:0007669"/>
    <property type="project" value="UniProtKB-KW"/>
</dbReference>
<evidence type="ECO:0000313" key="6">
    <source>
        <dbReference type="EMBL" id="KAK4535375.1"/>
    </source>
</evidence>
<evidence type="ECO:0000313" key="7">
    <source>
        <dbReference type="Proteomes" id="UP001301350"/>
    </source>
</evidence>
<dbReference type="AlphaFoldDB" id="A0AAV9ITE9"/>
<evidence type="ECO:0000256" key="2">
    <source>
        <dbReference type="ARBA" id="ARBA00022723"/>
    </source>
</evidence>
<comment type="similarity">
    <text evidence="4">Belongs to the globin family.</text>
</comment>
<proteinExistence type="inferred from homology"/>
<dbReference type="Pfam" id="PF00042">
    <property type="entry name" value="Globin"/>
    <property type="match status" value="1"/>
</dbReference>
<accession>A0AAV9ITE9</accession>
<dbReference type="Gene3D" id="1.10.490.10">
    <property type="entry name" value="Globins"/>
    <property type="match status" value="1"/>
</dbReference>
<dbReference type="InterPro" id="IPR012292">
    <property type="entry name" value="Globin/Proto"/>
</dbReference>
<dbReference type="Proteomes" id="UP001301350">
    <property type="component" value="Unassembled WGS sequence"/>
</dbReference>
<dbReference type="GO" id="GO:0071949">
    <property type="term" value="F:FAD binding"/>
    <property type="evidence" value="ECO:0007669"/>
    <property type="project" value="TreeGrafter"/>
</dbReference>
<dbReference type="EMBL" id="JANCYW010000004">
    <property type="protein sequence ID" value="KAK4535375.1"/>
    <property type="molecule type" value="Genomic_DNA"/>
</dbReference>
<evidence type="ECO:0000259" key="5">
    <source>
        <dbReference type="PROSITE" id="PS01033"/>
    </source>
</evidence>
<keyword evidence="4" id="KW-0561">Oxygen transport</keyword>
<feature type="domain" description="Globin" evidence="5">
    <location>
        <begin position="28"/>
        <end position="171"/>
    </location>
</feature>
<dbReference type="GO" id="GO:0019825">
    <property type="term" value="F:oxygen binding"/>
    <property type="evidence" value="ECO:0007669"/>
    <property type="project" value="InterPro"/>
</dbReference>
<keyword evidence="3" id="KW-0408">Iron</keyword>
<dbReference type="GO" id="GO:0071500">
    <property type="term" value="P:cellular response to nitrosative stress"/>
    <property type="evidence" value="ECO:0007669"/>
    <property type="project" value="TreeGrafter"/>
</dbReference>
<comment type="caution">
    <text evidence="6">The sequence shown here is derived from an EMBL/GenBank/DDBJ whole genome shotgun (WGS) entry which is preliminary data.</text>
</comment>
<dbReference type="PANTHER" id="PTHR43396:SF3">
    <property type="entry name" value="FLAVOHEMOPROTEIN"/>
    <property type="match status" value="1"/>
</dbReference>
<evidence type="ECO:0000256" key="4">
    <source>
        <dbReference type="RuleBase" id="RU000356"/>
    </source>
</evidence>
<evidence type="ECO:0000256" key="1">
    <source>
        <dbReference type="ARBA" id="ARBA00022617"/>
    </source>
</evidence>
<dbReference type="PANTHER" id="PTHR43396">
    <property type="entry name" value="FLAVOHEMOPROTEIN"/>
    <property type="match status" value="1"/>
</dbReference>
<dbReference type="PROSITE" id="PS01033">
    <property type="entry name" value="GLOBIN"/>
    <property type="match status" value="1"/>
</dbReference>
<dbReference type="SUPFAM" id="SSF46458">
    <property type="entry name" value="Globin-like"/>
    <property type="match status" value="1"/>
</dbReference>
<evidence type="ECO:0000256" key="3">
    <source>
        <dbReference type="ARBA" id="ARBA00023004"/>
    </source>
</evidence>
<keyword evidence="7" id="KW-1185">Reference proteome</keyword>